<dbReference type="AlphaFoldDB" id="A0A379WQK9"/>
<gene>
    <name evidence="1" type="ORF">NCTC8261_02280</name>
</gene>
<evidence type="ECO:0000313" key="2">
    <source>
        <dbReference type="Proteomes" id="UP000254712"/>
    </source>
</evidence>
<sequence length="55" mass="6124">MYGKSLRKTIAAKKNVACLFESIVIRKIDIIKISGNRCTLSVKFECGGCMAYCFT</sequence>
<reference evidence="1 2" key="1">
    <citation type="submission" date="2018-06" db="EMBL/GenBank/DDBJ databases">
        <authorList>
            <consortium name="Pathogen Informatics"/>
            <person name="Doyle S."/>
        </authorList>
    </citation>
    <scope>NUCLEOTIDE SEQUENCE [LARGE SCALE GENOMIC DNA]</scope>
    <source>
        <strain evidence="1 2">NCTC8261</strain>
    </source>
</reference>
<accession>A0A379WQK9</accession>
<protein>
    <submittedName>
        <fullName evidence="1">Uncharacterized protein</fullName>
    </submittedName>
</protein>
<dbReference type="EMBL" id="UGXT01000002">
    <property type="protein sequence ID" value="SUH36031.1"/>
    <property type="molecule type" value="Genomic_DNA"/>
</dbReference>
<proteinExistence type="predicted"/>
<dbReference type="Proteomes" id="UP000254712">
    <property type="component" value="Unassembled WGS sequence"/>
</dbReference>
<evidence type="ECO:0000313" key="1">
    <source>
        <dbReference type="EMBL" id="SUH36031.1"/>
    </source>
</evidence>
<name>A0A379WQK9_SALET</name>
<organism evidence="1 2">
    <name type="scientific">Salmonella enterica I</name>
    <dbReference type="NCBI Taxonomy" id="59201"/>
    <lineage>
        <taxon>Bacteria</taxon>
        <taxon>Pseudomonadati</taxon>
        <taxon>Pseudomonadota</taxon>
        <taxon>Gammaproteobacteria</taxon>
        <taxon>Enterobacterales</taxon>
        <taxon>Enterobacteriaceae</taxon>
        <taxon>Salmonella</taxon>
    </lineage>
</organism>